<dbReference type="GO" id="GO:0016020">
    <property type="term" value="C:membrane"/>
    <property type="evidence" value="ECO:0007669"/>
    <property type="project" value="GOC"/>
</dbReference>
<keyword evidence="3 7" id="KW-0597">Phosphoprotein</keyword>
<evidence type="ECO:0000259" key="10">
    <source>
        <dbReference type="PROSITE" id="PS50075"/>
    </source>
</evidence>
<dbReference type="EMBL" id="LGTO01000005">
    <property type="protein sequence ID" value="KNE21293.1"/>
    <property type="molecule type" value="Genomic_DNA"/>
</dbReference>
<dbReference type="AlphaFoldDB" id="A0A0L0QSZ7"/>
<keyword evidence="12" id="KW-1185">Reference proteome</keyword>
<dbReference type="PANTHER" id="PTHR20863:SF76">
    <property type="entry name" value="CARRIER DOMAIN-CONTAINING PROTEIN"/>
    <property type="match status" value="1"/>
</dbReference>
<evidence type="ECO:0000313" key="11">
    <source>
        <dbReference type="EMBL" id="KNE21293.1"/>
    </source>
</evidence>
<comment type="subcellular location">
    <subcellularLocation>
        <location evidence="7">Cytoplasm</location>
    </subcellularLocation>
</comment>
<dbReference type="InterPro" id="IPR006162">
    <property type="entry name" value="Ppantetheine_attach_site"/>
</dbReference>
<keyword evidence="4 7" id="KW-0276">Fatty acid metabolism</keyword>
<protein>
    <recommendedName>
        <fullName evidence="7 8">Acyl carrier protein</fullName>
        <shortName evidence="7">ACP</shortName>
    </recommendedName>
</protein>
<keyword evidence="2 7" id="KW-0444">Lipid biosynthesis</keyword>
<dbReference type="PROSITE" id="PS00012">
    <property type="entry name" value="PHOSPHOPANTETHEINE"/>
    <property type="match status" value="1"/>
</dbReference>
<evidence type="ECO:0000256" key="7">
    <source>
        <dbReference type="HAMAP-Rule" id="MF_01217"/>
    </source>
</evidence>
<dbReference type="GO" id="GO:0000036">
    <property type="term" value="F:acyl carrier activity"/>
    <property type="evidence" value="ECO:0007669"/>
    <property type="project" value="UniProtKB-UniRule"/>
</dbReference>
<evidence type="ECO:0000256" key="5">
    <source>
        <dbReference type="ARBA" id="ARBA00023098"/>
    </source>
</evidence>
<dbReference type="RefSeq" id="WP_050350714.1">
    <property type="nucleotide sequence ID" value="NZ_FTOS01000002.1"/>
</dbReference>
<comment type="function">
    <text evidence="7 9">Carrier of the growing fatty acid chain in fatty acid biosynthesis.</text>
</comment>
<evidence type="ECO:0000256" key="4">
    <source>
        <dbReference type="ARBA" id="ARBA00022832"/>
    </source>
</evidence>
<dbReference type="InterPro" id="IPR036736">
    <property type="entry name" value="ACP-like_sf"/>
</dbReference>
<keyword evidence="1 7" id="KW-0596">Phosphopantetheine</keyword>
<sequence length="82" mass="9425">MNKEQIFKKGTCIMSNMLDIPKDEITELTEFKEDLGLDSLDLVELIMELEEEFDITIEDEDASKFTTVNDALSHINDLLNNN</sequence>
<dbReference type="SUPFAM" id="SSF47336">
    <property type="entry name" value="ACP-like"/>
    <property type="match status" value="1"/>
</dbReference>
<dbReference type="Gene3D" id="1.10.1200.10">
    <property type="entry name" value="ACP-like"/>
    <property type="match status" value="1"/>
</dbReference>
<keyword evidence="5 7" id="KW-0443">Lipid metabolism</keyword>
<dbReference type="Proteomes" id="UP000036780">
    <property type="component" value="Unassembled WGS sequence"/>
</dbReference>
<comment type="pathway">
    <text evidence="7 9">Lipid metabolism; fatty acid biosynthesis.</text>
</comment>
<evidence type="ECO:0000256" key="2">
    <source>
        <dbReference type="ARBA" id="ARBA00022516"/>
    </source>
</evidence>
<evidence type="ECO:0000256" key="8">
    <source>
        <dbReference type="NCBIfam" id="TIGR00517"/>
    </source>
</evidence>
<dbReference type="PROSITE" id="PS50075">
    <property type="entry name" value="CARRIER"/>
    <property type="match status" value="1"/>
</dbReference>
<evidence type="ECO:0000256" key="1">
    <source>
        <dbReference type="ARBA" id="ARBA00022450"/>
    </source>
</evidence>
<reference evidence="12" key="1">
    <citation type="submission" date="2015-07" db="EMBL/GenBank/DDBJ databases">
        <title>Fjat-10053 dsm26.</title>
        <authorList>
            <person name="Liu B."/>
            <person name="Wang J."/>
            <person name="Zhu Y."/>
            <person name="Liu G."/>
            <person name="Chen Q."/>
            <person name="Chen Z."/>
            <person name="Lan J."/>
            <person name="Che J."/>
            <person name="Ge C."/>
            <person name="Shi H."/>
            <person name="Pan Z."/>
            <person name="Liu X."/>
        </authorList>
    </citation>
    <scope>NUCLEOTIDE SEQUENCE [LARGE SCALE GENOMIC DNA]</scope>
    <source>
        <strain evidence="12">DSM 26</strain>
    </source>
</reference>
<proteinExistence type="inferred from homology"/>
<organism evidence="11 12">
    <name type="scientific">Virgibacillus pantothenticus</name>
    <dbReference type="NCBI Taxonomy" id="1473"/>
    <lineage>
        <taxon>Bacteria</taxon>
        <taxon>Bacillati</taxon>
        <taxon>Bacillota</taxon>
        <taxon>Bacilli</taxon>
        <taxon>Bacillales</taxon>
        <taxon>Bacillaceae</taxon>
        <taxon>Virgibacillus</taxon>
    </lineage>
</organism>
<evidence type="ECO:0000256" key="3">
    <source>
        <dbReference type="ARBA" id="ARBA00022553"/>
    </source>
</evidence>
<dbReference type="GO" id="GO:0005829">
    <property type="term" value="C:cytosol"/>
    <property type="evidence" value="ECO:0007669"/>
    <property type="project" value="TreeGrafter"/>
</dbReference>
<feature type="domain" description="Carrier" evidence="10">
    <location>
        <begin position="1"/>
        <end position="79"/>
    </location>
</feature>
<comment type="similarity">
    <text evidence="7">Belongs to the acyl carrier protein (ACP) family.</text>
</comment>
<evidence type="ECO:0000256" key="9">
    <source>
        <dbReference type="RuleBase" id="RU003545"/>
    </source>
</evidence>
<dbReference type="InterPro" id="IPR003231">
    <property type="entry name" value="ACP"/>
</dbReference>
<dbReference type="GO" id="GO:0000035">
    <property type="term" value="F:acyl binding"/>
    <property type="evidence" value="ECO:0007669"/>
    <property type="project" value="TreeGrafter"/>
</dbReference>
<dbReference type="OrthoDB" id="9804551at2"/>
<dbReference type="NCBIfam" id="NF002150">
    <property type="entry name" value="PRK00982.1-4"/>
    <property type="match status" value="1"/>
</dbReference>
<keyword evidence="7" id="KW-0963">Cytoplasm</keyword>
<dbReference type="Pfam" id="PF00550">
    <property type="entry name" value="PP-binding"/>
    <property type="match status" value="1"/>
</dbReference>
<dbReference type="UniPathway" id="UPA00094"/>
<gene>
    <name evidence="7" type="primary">acpP</name>
    <name evidence="11" type="ORF">AFK71_06355</name>
</gene>
<dbReference type="PANTHER" id="PTHR20863">
    <property type="entry name" value="ACYL CARRIER PROTEIN"/>
    <property type="match status" value="1"/>
</dbReference>
<accession>A0A0L0QSZ7</accession>
<evidence type="ECO:0000256" key="6">
    <source>
        <dbReference type="ARBA" id="ARBA00023160"/>
    </source>
</evidence>
<dbReference type="InterPro" id="IPR009081">
    <property type="entry name" value="PP-bd_ACP"/>
</dbReference>
<keyword evidence="6 7" id="KW-0275">Fatty acid biosynthesis</keyword>
<dbReference type="PATRIC" id="fig|1473.5.peg.4280"/>
<comment type="PTM">
    <text evidence="9">4'-phosphopantetheine is transferred from CoA to a specific serine of apo-ACP by acpS.</text>
</comment>
<comment type="caution">
    <text evidence="11">The sequence shown here is derived from an EMBL/GenBank/DDBJ whole genome shotgun (WGS) entry which is preliminary data.</text>
</comment>
<name>A0A0L0QSZ7_VIRPA</name>
<dbReference type="NCBIfam" id="NF002148">
    <property type="entry name" value="PRK00982.1-2"/>
    <property type="match status" value="1"/>
</dbReference>
<evidence type="ECO:0000313" key="12">
    <source>
        <dbReference type="Proteomes" id="UP000036780"/>
    </source>
</evidence>
<feature type="modified residue" description="O-(pantetheine 4'-phosphoryl)serine" evidence="7">
    <location>
        <position position="39"/>
    </location>
</feature>
<comment type="PTM">
    <text evidence="7">4'-phosphopantetheine is transferred from CoA to a specific serine of apo-ACP by AcpS. This modification is essential for activity because fatty acids are bound in thioester linkage to the sulfhydryl of the prosthetic group.</text>
</comment>
<dbReference type="NCBIfam" id="TIGR00517">
    <property type="entry name" value="acyl_carrier"/>
    <property type="match status" value="1"/>
</dbReference>
<dbReference type="GO" id="GO:0009245">
    <property type="term" value="P:lipid A biosynthetic process"/>
    <property type="evidence" value="ECO:0007669"/>
    <property type="project" value="TreeGrafter"/>
</dbReference>
<dbReference type="HAMAP" id="MF_01217">
    <property type="entry name" value="Acyl_carrier"/>
    <property type="match status" value="1"/>
</dbReference>